<sequence>MGKKKRRDDGGIGGEDPQRRIFCYIRSLLSSFCFSYFQCWSGHYRQNYGIPAYD</sequence>
<accession>A0A0P1AWP0</accession>
<organism evidence="1 2">
    <name type="scientific">Plasmopara halstedii</name>
    <name type="common">Downy mildew of sunflower</name>
    <dbReference type="NCBI Taxonomy" id="4781"/>
    <lineage>
        <taxon>Eukaryota</taxon>
        <taxon>Sar</taxon>
        <taxon>Stramenopiles</taxon>
        <taxon>Oomycota</taxon>
        <taxon>Peronosporomycetes</taxon>
        <taxon>Peronosporales</taxon>
        <taxon>Peronosporaceae</taxon>
        <taxon>Plasmopara</taxon>
    </lineage>
</organism>
<dbReference type="Proteomes" id="UP000054928">
    <property type="component" value="Unassembled WGS sequence"/>
</dbReference>
<name>A0A0P1AWP0_PLAHL</name>
<dbReference type="EMBL" id="CCYD01001572">
    <property type="protein sequence ID" value="CEG45447.1"/>
    <property type="molecule type" value="Genomic_DNA"/>
</dbReference>
<evidence type="ECO:0000313" key="1">
    <source>
        <dbReference type="EMBL" id="CEG45447.1"/>
    </source>
</evidence>
<keyword evidence="2" id="KW-1185">Reference proteome</keyword>
<dbReference type="RefSeq" id="XP_024581816.1">
    <property type="nucleotide sequence ID" value="XM_024716193.1"/>
</dbReference>
<proteinExistence type="predicted"/>
<evidence type="ECO:0000313" key="2">
    <source>
        <dbReference type="Proteomes" id="UP000054928"/>
    </source>
</evidence>
<reference evidence="2" key="1">
    <citation type="submission" date="2014-09" db="EMBL/GenBank/DDBJ databases">
        <authorList>
            <person name="Sharma Rahul"/>
            <person name="Thines Marco"/>
        </authorList>
    </citation>
    <scope>NUCLEOTIDE SEQUENCE [LARGE SCALE GENOMIC DNA]</scope>
</reference>
<dbReference type="AlphaFoldDB" id="A0A0P1AWP0"/>
<protein>
    <submittedName>
        <fullName evidence="1">Uncharacterized protein</fullName>
    </submittedName>
</protein>
<dbReference type="GeneID" id="36396796"/>